<dbReference type="CDD" id="cd11731">
    <property type="entry name" value="Lin1944_like_SDR_c"/>
    <property type="match status" value="1"/>
</dbReference>
<proteinExistence type="inferred from homology"/>
<evidence type="ECO:0000313" key="3">
    <source>
        <dbReference type="EMBL" id="MCK7595034.1"/>
    </source>
</evidence>
<sequence>MKILIVGAMGTLGKAVAAELGQRHELVTAGRASGDIRLDLTDRASMEATLARLGPLDAVVSAAGNVAFGALMEMDEGQWALGLRDKLMGQVNLALSAAKVLTDGGSITLTTGVLAEQPIRYGAAASMVNAGVQGFVRAAALELPRGLRINAVSPGVLVESMPGYAPWFRGFEPVPAARAALGFSRSVEGADTGQVYRID</sequence>
<comment type="caution">
    <text evidence="3">The sequence shown here is derived from an EMBL/GenBank/DDBJ whole genome shotgun (WGS) entry which is preliminary data.</text>
</comment>
<reference evidence="3" key="1">
    <citation type="submission" date="2022-04" db="EMBL/GenBank/DDBJ databases">
        <title>Lysobacter sp. CAU 1642 isolated from sea sand.</title>
        <authorList>
            <person name="Kim W."/>
        </authorList>
    </citation>
    <scope>NUCLEOTIDE SEQUENCE</scope>
    <source>
        <strain evidence="3">CAU 1642</strain>
    </source>
</reference>
<keyword evidence="2" id="KW-0560">Oxidoreductase</keyword>
<dbReference type="PRINTS" id="PR00081">
    <property type="entry name" value="GDHRDH"/>
</dbReference>
<evidence type="ECO:0000256" key="2">
    <source>
        <dbReference type="ARBA" id="ARBA00023002"/>
    </source>
</evidence>
<gene>
    <name evidence="3" type="ORF">M0G41_15295</name>
</gene>
<dbReference type="PANTHER" id="PTHR43477">
    <property type="entry name" value="DIHYDROANTICAPSIN 7-DEHYDROGENASE"/>
    <property type="match status" value="1"/>
</dbReference>
<comment type="similarity">
    <text evidence="1">Belongs to the short-chain dehydrogenases/reductases (SDR) family.</text>
</comment>
<protein>
    <submittedName>
        <fullName evidence="3">Short chain dehydrogenase</fullName>
    </submittedName>
</protein>
<dbReference type="PANTHER" id="PTHR43477:SF1">
    <property type="entry name" value="DIHYDROANTICAPSIN 7-DEHYDROGENASE"/>
    <property type="match status" value="1"/>
</dbReference>
<dbReference type="NCBIfam" id="NF005754">
    <property type="entry name" value="PRK07578.1"/>
    <property type="match status" value="1"/>
</dbReference>
<dbReference type="InterPro" id="IPR002347">
    <property type="entry name" value="SDR_fam"/>
</dbReference>
<evidence type="ECO:0000313" key="4">
    <source>
        <dbReference type="Proteomes" id="UP001431449"/>
    </source>
</evidence>
<name>A0ABT0GLB9_9GAMM</name>
<keyword evidence="4" id="KW-1185">Reference proteome</keyword>
<dbReference type="Gene3D" id="3.40.50.720">
    <property type="entry name" value="NAD(P)-binding Rossmann-like Domain"/>
    <property type="match status" value="1"/>
</dbReference>
<evidence type="ECO:0000256" key="1">
    <source>
        <dbReference type="ARBA" id="ARBA00006484"/>
    </source>
</evidence>
<dbReference type="Pfam" id="PF13561">
    <property type="entry name" value="adh_short_C2"/>
    <property type="match status" value="1"/>
</dbReference>
<dbReference type="Proteomes" id="UP001431449">
    <property type="component" value="Unassembled WGS sequence"/>
</dbReference>
<dbReference type="EMBL" id="JALNMH010000013">
    <property type="protein sequence ID" value="MCK7595034.1"/>
    <property type="molecule type" value="Genomic_DNA"/>
</dbReference>
<dbReference type="InterPro" id="IPR051122">
    <property type="entry name" value="SDR_DHRS6-like"/>
</dbReference>
<accession>A0ABT0GLB9</accession>
<dbReference type="SUPFAM" id="SSF51735">
    <property type="entry name" value="NAD(P)-binding Rossmann-fold domains"/>
    <property type="match status" value="1"/>
</dbReference>
<organism evidence="3 4">
    <name type="scientific">Pseudomarimonas salicorniae</name>
    <dbReference type="NCBI Taxonomy" id="2933270"/>
    <lineage>
        <taxon>Bacteria</taxon>
        <taxon>Pseudomonadati</taxon>
        <taxon>Pseudomonadota</taxon>
        <taxon>Gammaproteobacteria</taxon>
        <taxon>Lysobacterales</taxon>
        <taxon>Lysobacteraceae</taxon>
        <taxon>Pseudomarimonas</taxon>
    </lineage>
</organism>
<dbReference type="InterPro" id="IPR036291">
    <property type="entry name" value="NAD(P)-bd_dom_sf"/>
</dbReference>